<dbReference type="InterPro" id="IPR043128">
    <property type="entry name" value="Rev_trsase/Diguanyl_cyclase"/>
</dbReference>
<dbReference type="Proteomes" id="UP000750522">
    <property type="component" value="Unassembled WGS sequence"/>
</dbReference>
<dbReference type="Pfam" id="PF11799">
    <property type="entry name" value="IMS_C"/>
    <property type="match status" value="1"/>
</dbReference>
<dbReference type="Pfam" id="PF00817">
    <property type="entry name" value="IMS"/>
    <property type="match status" value="1"/>
</dbReference>
<reference evidence="6" key="1">
    <citation type="journal article" date="2020" name="Front. Microbiol.">
        <title>Phenotypic and Genetic Characterization of the Cheese Ripening Yeast Geotrichum candidum.</title>
        <authorList>
            <person name="Perkins V."/>
            <person name="Vignola S."/>
            <person name="Lessard M.H."/>
            <person name="Plante P.L."/>
            <person name="Corbeil J."/>
            <person name="Dugat-Bony E."/>
            <person name="Frenette M."/>
            <person name="Labrie S."/>
        </authorList>
    </citation>
    <scope>NUCLEOTIDE SEQUENCE</scope>
    <source>
        <strain evidence="6">LMA-70</strain>
    </source>
</reference>
<dbReference type="InterPro" id="IPR053848">
    <property type="entry name" value="IMS_HHH_1"/>
</dbReference>
<feature type="domain" description="UmuC" evidence="5">
    <location>
        <begin position="302"/>
        <end position="515"/>
    </location>
</feature>
<proteinExistence type="inferred from homology"/>
<evidence type="ECO:0000259" key="4">
    <source>
        <dbReference type="PROSITE" id="PS50172"/>
    </source>
</evidence>
<name>A0A9P5G4G9_GEOCN</name>
<feature type="region of interest" description="Disordered" evidence="3">
    <location>
        <begin position="198"/>
        <end position="241"/>
    </location>
</feature>
<dbReference type="GO" id="GO:0042276">
    <property type="term" value="P:error-prone translesion synthesis"/>
    <property type="evidence" value="ECO:0007669"/>
    <property type="project" value="TreeGrafter"/>
</dbReference>
<dbReference type="GO" id="GO:0006281">
    <property type="term" value="P:DNA repair"/>
    <property type="evidence" value="ECO:0007669"/>
    <property type="project" value="InterPro"/>
</dbReference>
<dbReference type="SUPFAM" id="SSF52113">
    <property type="entry name" value="BRCT domain"/>
    <property type="match status" value="1"/>
</dbReference>
<comment type="similarity">
    <text evidence="1">Belongs to the DNA polymerase type-Y family.</text>
</comment>
<evidence type="ECO:0000259" key="5">
    <source>
        <dbReference type="PROSITE" id="PS50173"/>
    </source>
</evidence>
<dbReference type="EMBL" id="QQZK01000062">
    <property type="protein sequence ID" value="KAF5099182.1"/>
    <property type="molecule type" value="Genomic_DNA"/>
</dbReference>
<dbReference type="GO" id="GO:0003684">
    <property type="term" value="F:damaged DNA binding"/>
    <property type="evidence" value="ECO:0007669"/>
    <property type="project" value="InterPro"/>
</dbReference>
<evidence type="ECO:0000256" key="2">
    <source>
        <dbReference type="ARBA" id="ARBA00022634"/>
    </source>
</evidence>
<evidence type="ECO:0008006" key="8">
    <source>
        <dbReference type="Google" id="ProtNLM"/>
    </source>
</evidence>
<dbReference type="GO" id="GO:0005634">
    <property type="term" value="C:nucleus"/>
    <property type="evidence" value="ECO:0007669"/>
    <property type="project" value="TreeGrafter"/>
</dbReference>
<accession>A0A9P5G4G9</accession>
<dbReference type="InterPro" id="IPR043502">
    <property type="entry name" value="DNA/RNA_pol_sf"/>
</dbReference>
<evidence type="ECO:0000313" key="7">
    <source>
        <dbReference type="Proteomes" id="UP000750522"/>
    </source>
</evidence>
<dbReference type="Gene3D" id="3.40.1170.60">
    <property type="match status" value="1"/>
</dbReference>
<dbReference type="InterPro" id="IPR001357">
    <property type="entry name" value="BRCT_dom"/>
</dbReference>
<feature type="region of interest" description="Disordered" evidence="3">
    <location>
        <begin position="1014"/>
        <end position="1042"/>
    </location>
</feature>
<dbReference type="InterPro" id="IPR036775">
    <property type="entry name" value="DNA_pol_Y-fam_lit_finger_sf"/>
</dbReference>
<dbReference type="Gene3D" id="1.10.150.20">
    <property type="entry name" value="5' to 3' exonuclease, C-terminal subdomain"/>
    <property type="match status" value="1"/>
</dbReference>
<dbReference type="CDD" id="cd17719">
    <property type="entry name" value="BRCT_Rev1"/>
    <property type="match status" value="1"/>
</dbReference>
<dbReference type="Pfam" id="PF21999">
    <property type="entry name" value="IMS_HHH_1"/>
    <property type="match status" value="1"/>
</dbReference>
<dbReference type="GO" id="GO:0070987">
    <property type="term" value="P:error-free translesion synthesis"/>
    <property type="evidence" value="ECO:0007669"/>
    <property type="project" value="TreeGrafter"/>
</dbReference>
<feature type="region of interest" description="Disordered" evidence="3">
    <location>
        <begin position="904"/>
        <end position="930"/>
    </location>
</feature>
<keyword evidence="2" id="KW-0237">DNA synthesis</keyword>
<dbReference type="InterPro" id="IPR001126">
    <property type="entry name" value="UmuC"/>
</dbReference>
<comment type="caution">
    <text evidence="6">The sequence shown here is derived from an EMBL/GenBank/DDBJ whole genome shotgun (WGS) entry which is preliminary data.</text>
</comment>
<dbReference type="PANTHER" id="PTHR45990">
    <property type="entry name" value="DNA REPAIR PROTEIN REV1"/>
    <property type="match status" value="1"/>
</dbReference>
<protein>
    <recommendedName>
        <fullName evidence="8">DNA repair protein REV1</fullName>
    </recommendedName>
</protein>
<feature type="region of interest" description="Disordered" evidence="3">
    <location>
        <begin position="611"/>
        <end position="632"/>
    </location>
</feature>
<dbReference type="Gene3D" id="6.10.250.1490">
    <property type="match status" value="1"/>
</dbReference>
<dbReference type="InterPro" id="IPR017961">
    <property type="entry name" value="DNA_pol_Y-fam_little_finger"/>
</dbReference>
<dbReference type="Gene3D" id="3.40.50.10190">
    <property type="entry name" value="BRCT domain"/>
    <property type="match status" value="1"/>
</dbReference>
<dbReference type="AlphaFoldDB" id="A0A9P5G4G9"/>
<dbReference type="SUPFAM" id="SSF56672">
    <property type="entry name" value="DNA/RNA polymerases"/>
    <property type="match status" value="1"/>
</dbReference>
<dbReference type="GO" id="GO:0017125">
    <property type="term" value="F:deoxycytidyl transferase activity"/>
    <property type="evidence" value="ECO:0007669"/>
    <property type="project" value="TreeGrafter"/>
</dbReference>
<evidence type="ECO:0000256" key="1">
    <source>
        <dbReference type="ARBA" id="ARBA00010945"/>
    </source>
</evidence>
<gene>
    <name evidence="6" type="ORF">DV451_003052</name>
</gene>
<organism evidence="6 7">
    <name type="scientific">Geotrichum candidum</name>
    <name type="common">Oospora lactis</name>
    <name type="synonym">Dipodascus geotrichum</name>
    <dbReference type="NCBI Taxonomy" id="1173061"/>
    <lineage>
        <taxon>Eukaryota</taxon>
        <taxon>Fungi</taxon>
        <taxon>Dikarya</taxon>
        <taxon>Ascomycota</taxon>
        <taxon>Saccharomycotina</taxon>
        <taxon>Dipodascomycetes</taxon>
        <taxon>Dipodascales</taxon>
        <taxon>Dipodascaceae</taxon>
        <taxon>Geotrichum</taxon>
    </lineage>
</organism>
<dbReference type="Gene3D" id="3.30.1490.100">
    <property type="entry name" value="DNA polymerase, Y-family, little finger domain"/>
    <property type="match status" value="1"/>
</dbReference>
<dbReference type="PROSITE" id="PS50173">
    <property type="entry name" value="UMUC"/>
    <property type="match status" value="1"/>
</dbReference>
<dbReference type="SUPFAM" id="SSF100879">
    <property type="entry name" value="Lesion bypass DNA polymerase (Y-family), little finger domain"/>
    <property type="match status" value="1"/>
</dbReference>
<evidence type="ECO:0000256" key="3">
    <source>
        <dbReference type="SAM" id="MobiDB-lite"/>
    </source>
</evidence>
<sequence length="1142" mass="123729">MTNIEKTRPVPMSAKRSLARSADKTALLLQHEFTDEGGEEYGGTRFGDFRSYMAAKQTKLQNQAQASLLDAKVDADTDGSSNSSTRSQVFRGCVIYINGYTGATHSSEMLQRLIVANGGVHVNHMWGGRTTVTHIVAATLTNRKREMFQDYRVVTPEWVLACIEQGKLLDWIEYRTVPNMDPGQRTLAILKKPVTPNLETSGLNEEPSLQKEQHIVPEPNPETDAPVEANPDNNPDGFNSVPPITDPAFITYFYQHSRLHHLSHWKAELRRRYFPPARVIAQLLATSPPSSATAKSARPPIIFHVDYDSFFVAASLLSRPELRDRPVVVASGSAQSSDVASANYVARRQYGIRNGMWLASARKCCPALVVLPLEFAVYERKSAALFNVLNNLGADLVYPVSVDEAVVDVSGVVYEQSEQRDVPLEEAVAALAATVRNRVREAAGIEVSVGAGTNMLLARLALARAKPAGQHFLSALVPAADKEGEDTTNENPDGAGASFSSVDDTLTLRDLPGVGRSIVQRLAAMGITSLRQLRAPHVLSQLTNTFGPNHGVRLHELGRGIDRTRLIDCCASDRKSVGAEISWGVRARNRAEVDAFLGNLLQEVCRRLNDEDDGTNEKAPGTGPSSNSKPSPAMVITAARGVTLKVYRALPDADPARAKRLGHGQCDIYSRSRTLGAATRDAAVLFRVLRTLMDGMDCPPERLRGVGIQLTKLERYAAGAAGSAGAGGNRGLLRFVKSGASPKKPTTAAAIDIARKTVTFAVNADESIIKDASEVLHNDNHTRPASDRDVNSDSPIPRGIGTTEIDWDVYRTLPASLKRVIRAEYNLPAATASQLIREEAEVKAEADAVAGGETVINPSHVIQANPAGQDSLAIGLPEEDVLLHEEAELEAQAEQLEIERQIREQQQQNKPNRIPPPPPPPLAPPPAKRVRLTRRPRVYQNTLTQQFPGAPNTLAGNQRVVDAGYNYFRHPSILDMNVLQELPPAVLVELQRDLKLRGVASAFSPANMGVGTHNITHADNAGNAGNASTPSSQALTRPPPVRESPLLDARYGPVEAGPLVVQWLTFAAEAGGGPHEADVRVVTDYACRLAANPRYWRDAVGLVRIIERELHLHACAAWGPVVAGLKDTVRAAFEAQGVPIAL</sequence>
<dbReference type="Pfam" id="PF16589">
    <property type="entry name" value="BRCT_2"/>
    <property type="match status" value="1"/>
</dbReference>
<dbReference type="GO" id="GO:0003887">
    <property type="term" value="F:DNA-directed DNA polymerase activity"/>
    <property type="evidence" value="ECO:0007669"/>
    <property type="project" value="InterPro"/>
</dbReference>
<dbReference type="InterPro" id="IPR036420">
    <property type="entry name" value="BRCT_dom_sf"/>
</dbReference>
<dbReference type="PROSITE" id="PS50172">
    <property type="entry name" value="BRCT"/>
    <property type="match status" value="1"/>
</dbReference>
<reference evidence="6" key="2">
    <citation type="submission" date="2020-01" db="EMBL/GenBank/DDBJ databases">
        <authorList>
            <person name="Perkins V."/>
            <person name="Lessard M.-H."/>
            <person name="Dugat-Bony E."/>
            <person name="Frenette M."/>
            <person name="Labrie S."/>
        </authorList>
    </citation>
    <scope>NUCLEOTIDE SEQUENCE</scope>
    <source>
        <strain evidence="6">LMA-70</strain>
    </source>
</reference>
<evidence type="ECO:0000313" key="6">
    <source>
        <dbReference type="EMBL" id="KAF5099182.1"/>
    </source>
</evidence>
<dbReference type="SMART" id="SM00292">
    <property type="entry name" value="BRCT"/>
    <property type="match status" value="1"/>
</dbReference>
<feature type="compositionally biased region" description="Pro residues" evidence="3">
    <location>
        <begin position="913"/>
        <end position="927"/>
    </location>
</feature>
<feature type="compositionally biased region" description="Polar residues" evidence="3">
    <location>
        <begin position="1014"/>
        <end position="1035"/>
    </location>
</feature>
<dbReference type="PANTHER" id="PTHR45990:SF1">
    <property type="entry name" value="DNA REPAIR PROTEIN REV1"/>
    <property type="match status" value="1"/>
</dbReference>
<feature type="domain" description="BRCT" evidence="4">
    <location>
        <begin position="85"/>
        <end position="176"/>
    </location>
</feature>
<dbReference type="Gene3D" id="3.30.70.270">
    <property type="match status" value="1"/>
</dbReference>